<dbReference type="InterPro" id="IPR056789">
    <property type="entry name" value="LRR_R13L1-DRL21"/>
</dbReference>
<feature type="domain" description="R13L1/DRL21-like LRR repeat region" evidence="10">
    <location>
        <begin position="749"/>
        <end position="876"/>
    </location>
</feature>
<dbReference type="InterPro" id="IPR058922">
    <property type="entry name" value="WHD_DRP"/>
</dbReference>
<evidence type="ECO:0000313" key="11">
    <source>
        <dbReference type="EMBL" id="KVI03564.1"/>
    </source>
</evidence>
<name>A0A103Y6S4_CYNCS</name>
<dbReference type="OMA" id="SEMFHYL"/>
<dbReference type="InterPro" id="IPR036388">
    <property type="entry name" value="WH-like_DNA-bd_sf"/>
</dbReference>
<dbReference type="InterPro" id="IPR027417">
    <property type="entry name" value="P-loop_NTPase"/>
</dbReference>
<evidence type="ECO:0000313" key="12">
    <source>
        <dbReference type="Proteomes" id="UP000243975"/>
    </source>
</evidence>
<sequence length="1369" mass="153867">MANKLISEMGLQIDWEYIRCSGYKYCKGVAYAGKKVTPCSELVGSKPVSPKPPNVTSPNNRCRHQISNKESSVIVLALSEGIFSELQKWNSTLSQIQAVIVDAGQKHLREIAVQLWLNKLQYLAYEIDDVLDDLTTEAMQRQLKEESYACTSASKLSKIIPAWCTNFAPRNIVYGRKMSSKLDEITTKLRHLVEEKNILGLNSNVERSNRASRRLEETSLVDVSGIVGREGDKDALLRNLLGNDSCSENVSILSIVGLGGIGKTTLAQVLYKEKKVKDHFELMAWVSVSDEFDVFNISKAILQAVGGEDKMFANLNLLQVALTEKLLKKRFLLVLDDVWNEDYKEWELLQRPFLAGAFGSKIIVTTRKTTVASMMDSVQAYPLKLLSNEEALSLFSQHALGKQNFDSHPTLKLHGEGIMKKCGGLPLALIAVGRVLRTKQNDEEWEELLNSEIWNFQSESKILPALRLSYYDLPPHLKQMFAYCSLFPKDYVFQNDELVLLWMAEGFLYESKGSKSMENLGRECFEELKSRSFFQPSSNDKSRCTMHDLINDLAMSIAREFFFTLDDKMNVYDKIGALEKFHHLSFIRQEYGVYRKFKALERASRLRSFLAVSVTLDAWQSFSLSNKVLFELLPQLRFLRVLSLTNYSITEVPQSIGSLKHMRYLNFSKTNITCLPEQVGDLYNLQSLLVSGCVSLSSLPESCWKLINLRHLDINDTPRLTKMPFGIGGLTSLQTLSKVIIAGANGFKISDLKGLSHLQGQLSIKGLQKVPNAIQAKEANLLQKKGLCDLETEWSDVLDDSRNEINDYEVLEVLRPHDKLKSLKILYYMGMEFPSWVGDASFGCLTQLTLRGCKSCTCLPTLGHLRSLQKLFIESMSGLKRLGSELLGHADSFCHGIAFPSLELLEFKDMQGWEIWSTNDGGKDGTGGSFPCLRKICIRNCPKLAVVAIESIPSLQVLYIRGCSVAVLRSMVGVSPSILRLTMVNVEGLTQLHGILEHLRAVEYLCVRECDELRYLWESTSDACKILVNLYDLKLVSCQQLVSLGEKEVDLGISLKSVNVVLYDCPGLVSYNCPNSIEKLVIHDCDSATSLTFPARHDLPSTMKILDIMSSHNLEVSWLFNSFLSSLEYLSIDEVPNLRSFPEGCLVHLTRLTICGCDNIELIPGDGFGFLPHLCLRYLHINNCKNLKSFPYVHLQSLTSLEELLINDCPSMDYSFPCGLWPPNLSKLVIGGLKKPMSEWGLQNFPTSLDKLYIQGQNSGVVSFATAEDVWNSSNTSSLPFLLPSSLTFIQFRDFMDLESLSEGLRHLICLEELVIRSCPKLGDLPETLLPLLSCLLVISCPKLGKKCRNRKGNYWPIISQIPSLRVHG</sequence>
<dbReference type="SUPFAM" id="SSF52058">
    <property type="entry name" value="L domain-like"/>
    <property type="match status" value="2"/>
</dbReference>
<keyword evidence="4" id="KW-0547">Nucleotide-binding</keyword>
<keyword evidence="3" id="KW-0677">Repeat</keyword>
<comment type="caution">
    <text evidence="11">The sequence shown here is derived from an EMBL/GenBank/DDBJ whole genome shotgun (WGS) entry which is preliminary data.</text>
</comment>
<proteinExistence type="inferred from homology"/>
<dbReference type="Gene3D" id="3.80.10.10">
    <property type="entry name" value="Ribonuclease Inhibitor"/>
    <property type="match status" value="4"/>
</dbReference>
<evidence type="ECO:0000259" key="9">
    <source>
        <dbReference type="Pfam" id="PF23559"/>
    </source>
</evidence>
<organism evidence="11 12">
    <name type="scientific">Cynara cardunculus var. scolymus</name>
    <name type="common">Globe artichoke</name>
    <name type="synonym">Cynara scolymus</name>
    <dbReference type="NCBI Taxonomy" id="59895"/>
    <lineage>
        <taxon>Eukaryota</taxon>
        <taxon>Viridiplantae</taxon>
        <taxon>Streptophyta</taxon>
        <taxon>Embryophyta</taxon>
        <taxon>Tracheophyta</taxon>
        <taxon>Spermatophyta</taxon>
        <taxon>Magnoliopsida</taxon>
        <taxon>eudicotyledons</taxon>
        <taxon>Gunneridae</taxon>
        <taxon>Pentapetalae</taxon>
        <taxon>asterids</taxon>
        <taxon>campanulids</taxon>
        <taxon>Asterales</taxon>
        <taxon>Asteraceae</taxon>
        <taxon>Carduoideae</taxon>
        <taxon>Cardueae</taxon>
        <taxon>Carduinae</taxon>
        <taxon>Cynara</taxon>
    </lineage>
</organism>
<feature type="domain" description="Disease resistance protein winged helix" evidence="9">
    <location>
        <begin position="486"/>
        <end position="554"/>
    </location>
</feature>
<dbReference type="GO" id="GO:0051607">
    <property type="term" value="P:defense response to virus"/>
    <property type="evidence" value="ECO:0007669"/>
    <property type="project" value="UniProtKB-ARBA"/>
</dbReference>
<dbReference type="FunFam" id="1.10.10.10:FF:000322">
    <property type="entry name" value="Probable disease resistance protein At1g63360"/>
    <property type="match status" value="1"/>
</dbReference>
<evidence type="ECO:0000256" key="2">
    <source>
        <dbReference type="ARBA" id="ARBA00022614"/>
    </source>
</evidence>
<evidence type="ECO:0000259" key="7">
    <source>
        <dbReference type="Pfam" id="PF00931"/>
    </source>
</evidence>
<evidence type="ECO:0000256" key="6">
    <source>
        <dbReference type="ARBA" id="ARBA00022840"/>
    </source>
</evidence>
<dbReference type="InterPro" id="IPR041118">
    <property type="entry name" value="Rx_N"/>
</dbReference>
<keyword evidence="6" id="KW-0067">ATP-binding</keyword>
<dbReference type="InterPro" id="IPR042197">
    <property type="entry name" value="Apaf_helical"/>
</dbReference>
<dbReference type="Gene3D" id="1.20.5.4130">
    <property type="match status" value="1"/>
</dbReference>
<comment type="similarity">
    <text evidence="1">Belongs to the disease resistance NB-LRR family.</text>
</comment>
<feature type="domain" description="NB-ARC" evidence="7">
    <location>
        <begin position="232"/>
        <end position="401"/>
    </location>
</feature>
<evidence type="ECO:0000256" key="1">
    <source>
        <dbReference type="ARBA" id="ARBA00008894"/>
    </source>
</evidence>
<evidence type="ECO:0000259" key="10">
    <source>
        <dbReference type="Pfam" id="PF25019"/>
    </source>
</evidence>
<evidence type="ECO:0000256" key="5">
    <source>
        <dbReference type="ARBA" id="ARBA00022821"/>
    </source>
</evidence>
<dbReference type="InterPro" id="IPR002182">
    <property type="entry name" value="NB-ARC"/>
</dbReference>
<dbReference type="Gene3D" id="1.10.8.430">
    <property type="entry name" value="Helical domain of apoptotic protease-activating factors"/>
    <property type="match status" value="1"/>
</dbReference>
<protein>
    <submittedName>
        <fullName evidence="11">Disease resistance protein</fullName>
    </submittedName>
</protein>
<dbReference type="FunFam" id="3.40.50.300:FF:001091">
    <property type="entry name" value="Probable disease resistance protein At1g61300"/>
    <property type="match status" value="1"/>
</dbReference>
<evidence type="ECO:0000259" key="8">
    <source>
        <dbReference type="Pfam" id="PF18052"/>
    </source>
</evidence>
<feature type="domain" description="Disease resistance N-terminal" evidence="8">
    <location>
        <begin position="77"/>
        <end position="145"/>
    </location>
</feature>
<keyword evidence="12" id="KW-1185">Reference proteome</keyword>
<dbReference type="Gene3D" id="3.40.50.300">
    <property type="entry name" value="P-loop containing nucleotide triphosphate hydrolases"/>
    <property type="match status" value="1"/>
</dbReference>
<keyword evidence="2" id="KW-0433">Leucine-rich repeat</keyword>
<dbReference type="PRINTS" id="PR00364">
    <property type="entry name" value="DISEASERSIST"/>
</dbReference>
<evidence type="ECO:0000256" key="4">
    <source>
        <dbReference type="ARBA" id="ARBA00022741"/>
    </source>
</evidence>
<reference evidence="11 12" key="1">
    <citation type="journal article" date="2016" name="Sci. Rep.">
        <title>The genome sequence of the outbreeding globe artichoke constructed de novo incorporating a phase-aware low-pass sequencing strategy of F1 progeny.</title>
        <authorList>
            <person name="Scaglione D."/>
            <person name="Reyes-Chin-Wo S."/>
            <person name="Acquadro A."/>
            <person name="Froenicke L."/>
            <person name="Portis E."/>
            <person name="Beitel C."/>
            <person name="Tirone M."/>
            <person name="Mauro R."/>
            <person name="Lo Monaco A."/>
            <person name="Mauromicale G."/>
            <person name="Faccioli P."/>
            <person name="Cattivelli L."/>
            <person name="Rieseberg L."/>
            <person name="Michelmore R."/>
            <person name="Lanteri S."/>
        </authorList>
    </citation>
    <scope>NUCLEOTIDE SEQUENCE [LARGE SCALE GENOMIC DNA]</scope>
    <source>
        <strain evidence="11">2C</strain>
    </source>
</reference>
<dbReference type="Pfam" id="PF00931">
    <property type="entry name" value="NB-ARC"/>
    <property type="match status" value="1"/>
</dbReference>
<accession>A0A103Y6S4</accession>
<dbReference type="PANTHER" id="PTHR36766">
    <property type="entry name" value="PLANT BROAD-SPECTRUM MILDEW RESISTANCE PROTEIN RPW8"/>
    <property type="match status" value="1"/>
</dbReference>
<dbReference type="Gramene" id="KVI03564">
    <property type="protein sequence ID" value="KVI03564"/>
    <property type="gene ID" value="Ccrd_018144"/>
</dbReference>
<dbReference type="GO" id="GO:0043531">
    <property type="term" value="F:ADP binding"/>
    <property type="evidence" value="ECO:0007669"/>
    <property type="project" value="InterPro"/>
</dbReference>
<gene>
    <name evidence="11" type="ORF">Ccrd_018144</name>
</gene>
<dbReference type="PANTHER" id="PTHR36766:SF61">
    <property type="entry name" value="NB-ARC DOMAIN DISEASE RESISTANCE PROTEIN"/>
    <property type="match status" value="1"/>
</dbReference>
<dbReference type="GO" id="GO:0005524">
    <property type="term" value="F:ATP binding"/>
    <property type="evidence" value="ECO:0007669"/>
    <property type="project" value="UniProtKB-KW"/>
</dbReference>
<keyword evidence="5" id="KW-0611">Plant defense</keyword>
<dbReference type="EMBL" id="LEKV01002342">
    <property type="protein sequence ID" value="KVI03564.1"/>
    <property type="molecule type" value="Genomic_DNA"/>
</dbReference>
<dbReference type="Pfam" id="PF25019">
    <property type="entry name" value="LRR_R13L1-DRL21"/>
    <property type="match status" value="1"/>
</dbReference>
<dbReference type="SUPFAM" id="SSF52540">
    <property type="entry name" value="P-loop containing nucleoside triphosphate hydrolases"/>
    <property type="match status" value="1"/>
</dbReference>
<evidence type="ECO:0000256" key="3">
    <source>
        <dbReference type="ARBA" id="ARBA00022737"/>
    </source>
</evidence>
<dbReference type="Proteomes" id="UP000243975">
    <property type="component" value="Unassembled WGS sequence"/>
</dbReference>
<dbReference type="Pfam" id="PF18052">
    <property type="entry name" value="Rx_N"/>
    <property type="match status" value="1"/>
</dbReference>
<dbReference type="InterPro" id="IPR032675">
    <property type="entry name" value="LRR_dom_sf"/>
</dbReference>
<dbReference type="Gene3D" id="1.10.10.10">
    <property type="entry name" value="Winged helix-like DNA-binding domain superfamily/Winged helix DNA-binding domain"/>
    <property type="match status" value="1"/>
</dbReference>
<dbReference type="Pfam" id="PF23559">
    <property type="entry name" value="WHD_DRP"/>
    <property type="match status" value="1"/>
</dbReference>